<sequence length="80" mass="8963">MEQPQHRKSSINDQQVIFGADDGRIQPWREHWKPGPKGDHSDKLKGFNKGQRIALGGTSGNDGESERILYDSNSELSQNS</sequence>
<name>A0A9P4XFU5_9HYPO</name>
<evidence type="ECO:0000313" key="2">
    <source>
        <dbReference type="EMBL" id="KAF3070230.1"/>
    </source>
</evidence>
<proteinExistence type="predicted"/>
<protein>
    <submittedName>
        <fullName evidence="2">Uncharacterized protein</fullName>
    </submittedName>
</protein>
<evidence type="ECO:0000256" key="1">
    <source>
        <dbReference type="SAM" id="MobiDB-lite"/>
    </source>
</evidence>
<keyword evidence="3" id="KW-1185">Reference proteome</keyword>
<feature type="compositionally biased region" description="Basic and acidic residues" evidence="1">
    <location>
        <begin position="29"/>
        <end position="45"/>
    </location>
</feature>
<dbReference type="EMBL" id="QLNT01000011">
    <property type="protein sequence ID" value="KAF3070230.1"/>
    <property type="molecule type" value="Genomic_DNA"/>
</dbReference>
<reference evidence="2 3" key="1">
    <citation type="submission" date="2018-06" db="EMBL/GenBank/DDBJ databases">
        <title>Genome analysis of cellulolytic fungus Trichoderma lentiforme CFAM-422.</title>
        <authorList>
            <person name="Steindorff A.S."/>
            <person name="Formighieri E.F."/>
            <person name="Midorikawa G.E.O."/>
            <person name="Tamietti M.S."/>
            <person name="Ramos E.Z."/>
            <person name="Silva A.S."/>
            <person name="Bon E.P.S."/>
            <person name="Mendes T.D."/>
            <person name="Damaso M.C.T."/>
            <person name="Favaro L.C.L."/>
        </authorList>
    </citation>
    <scope>NUCLEOTIDE SEQUENCE [LARGE SCALE GENOMIC DNA]</scope>
    <source>
        <strain evidence="2 3">CFAM-422</strain>
    </source>
</reference>
<feature type="region of interest" description="Disordered" evidence="1">
    <location>
        <begin position="29"/>
        <end position="80"/>
    </location>
</feature>
<feature type="compositionally biased region" description="Polar residues" evidence="1">
    <location>
        <begin position="71"/>
        <end position="80"/>
    </location>
</feature>
<evidence type="ECO:0000313" key="3">
    <source>
        <dbReference type="Proteomes" id="UP000801864"/>
    </source>
</evidence>
<dbReference type="AlphaFoldDB" id="A0A9P4XFU5"/>
<gene>
    <name evidence="2" type="ORF">CFAM422_006594</name>
</gene>
<organism evidence="2 3">
    <name type="scientific">Trichoderma lentiforme</name>
    <dbReference type="NCBI Taxonomy" id="1567552"/>
    <lineage>
        <taxon>Eukaryota</taxon>
        <taxon>Fungi</taxon>
        <taxon>Dikarya</taxon>
        <taxon>Ascomycota</taxon>
        <taxon>Pezizomycotina</taxon>
        <taxon>Sordariomycetes</taxon>
        <taxon>Hypocreomycetidae</taxon>
        <taxon>Hypocreales</taxon>
        <taxon>Hypocreaceae</taxon>
        <taxon>Trichoderma</taxon>
    </lineage>
</organism>
<dbReference type="Proteomes" id="UP000801864">
    <property type="component" value="Unassembled WGS sequence"/>
</dbReference>
<comment type="caution">
    <text evidence="2">The sequence shown here is derived from an EMBL/GenBank/DDBJ whole genome shotgun (WGS) entry which is preliminary data.</text>
</comment>
<accession>A0A9P4XFU5</accession>